<dbReference type="RefSeq" id="XP_024770530.1">
    <property type="nucleotide sequence ID" value="XM_024924617.1"/>
</dbReference>
<keyword evidence="3" id="KW-1185">Reference proteome</keyword>
<organism evidence="2 3">
    <name type="scientific">Trichoderma harzianum CBS 226.95</name>
    <dbReference type="NCBI Taxonomy" id="983964"/>
    <lineage>
        <taxon>Eukaryota</taxon>
        <taxon>Fungi</taxon>
        <taxon>Dikarya</taxon>
        <taxon>Ascomycota</taxon>
        <taxon>Pezizomycotina</taxon>
        <taxon>Sordariomycetes</taxon>
        <taxon>Hypocreomycetidae</taxon>
        <taxon>Hypocreales</taxon>
        <taxon>Hypocreaceae</taxon>
        <taxon>Trichoderma</taxon>
    </lineage>
</organism>
<feature type="transmembrane region" description="Helical" evidence="1">
    <location>
        <begin position="284"/>
        <end position="301"/>
    </location>
</feature>
<reference evidence="2 3" key="1">
    <citation type="submission" date="2016-07" db="EMBL/GenBank/DDBJ databases">
        <title>Multiple horizontal gene transfer events from other fungi enriched the ability of initially mycotrophic Trichoderma (Ascomycota) to feed on dead plant biomass.</title>
        <authorList>
            <consortium name="DOE Joint Genome Institute"/>
            <person name="Aerts A."/>
            <person name="Atanasova L."/>
            <person name="Chenthamara K."/>
            <person name="Zhang J."/>
            <person name="Grujic M."/>
            <person name="Henrissat B."/>
            <person name="Kuo A."/>
            <person name="Salamov A."/>
            <person name="Lipzen A."/>
            <person name="Labutti K."/>
            <person name="Barry K."/>
            <person name="Miao Y."/>
            <person name="Rahimi M.J."/>
            <person name="Shen Q."/>
            <person name="Grigoriev I.V."/>
            <person name="Kubicek C.P."/>
            <person name="Druzhinina I.S."/>
        </authorList>
    </citation>
    <scope>NUCLEOTIDE SEQUENCE [LARGE SCALE GENOMIC DNA]</scope>
    <source>
        <strain evidence="2 3">CBS 226.95</strain>
    </source>
</reference>
<dbReference type="AlphaFoldDB" id="A0A2T4A1K6"/>
<name>A0A2T4A1K6_TRIHA</name>
<dbReference type="Proteomes" id="UP000241690">
    <property type="component" value="Unassembled WGS sequence"/>
</dbReference>
<keyword evidence="1" id="KW-0812">Transmembrane</keyword>
<gene>
    <name evidence="2" type="ORF">M431DRAFT_94783</name>
</gene>
<sequence length="302" mass="34282">MSNKGIHITSLVKDIGHPWASGDLVILLLNCSFDNPSTTAGIYLKRLGSGRYARVRGNELAKVHSDSNTTLASICGIKSTSDITRLYFEEPWTTTARVVEEYLEEEKSQIGSESVKKRYQNAFCLRRNLLKSSGLFYRSQLCHMLIRGSHKTWRSFRFDVKEDDGDLVIKTYPNFKAGLVFQSLEHGTSFILVLETKMNNGNYEYDVGWAPLPLDDAIEGYQKLPTIEEFVQTKIKFPARQTTPSIKLLLSPVNIHGINMQSIGIPQPSFIAFRGRVSEIISEPIYLVLLLVFLVRIFNMFF</sequence>
<accession>A0A2T4A1K6</accession>
<keyword evidence="1" id="KW-1133">Transmembrane helix</keyword>
<keyword evidence="1" id="KW-0472">Membrane</keyword>
<dbReference type="GeneID" id="36633200"/>
<evidence type="ECO:0000313" key="3">
    <source>
        <dbReference type="Proteomes" id="UP000241690"/>
    </source>
</evidence>
<proteinExistence type="predicted"/>
<evidence type="ECO:0000313" key="2">
    <source>
        <dbReference type="EMBL" id="PTB50853.1"/>
    </source>
</evidence>
<evidence type="ECO:0000256" key="1">
    <source>
        <dbReference type="SAM" id="Phobius"/>
    </source>
</evidence>
<protein>
    <submittedName>
        <fullName evidence="2">Uncharacterized protein</fullName>
    </submittedName>
</protein>
<dbReference type="EMBL" id="KZ679687">
    <property type="protein sequence ID" value="PTB50853.1"/>
    <property type="molecule type" value="Genomic_DNA"/>
</dbReference>